<feature type="domain" description="DUF397" evidence="1">
    <location>
        <begin position="5"/>
        <end position="55"/>
    </location>
</feature>
<organism evidence="2 3">
    <name type="scientific">Kitasatospora acidiphila</name>
    <dbReference type="NCBI Taxonomy" id="2567942"/>
    <lineage>
        <taxon>Bacteria</taxon>
        <taxon>Bacillati</taxon>
        <taxon>Actinomycetota</taxon>
        <taxon>Actinomycetes</taxon>
        <taxon>Kitasatosporales</taxon>
        <taxon>Streptomycetaceae</taxon>
        <taxon>Kitasatospora</taxon>
    </lineage>
</organism>
<evidence type="ECO:0000313" key="3">
    <source>
        <dbReference type="Proteomes" id="UP000319103"/>
    </source>
</evidence>
<sequence>MTRSQWQKSSYSANNNDCVEVRTVDGLVEVRESDTGDIIVRTTPVKFAKFLQGIKAGEFDHHADHTS</sequence>
<dbReference type="AlphaFoldDB" id="A0A540W0W4"/>
<accession>A0A540W0W4</accession>
<proteinExistence type="predicted"/>
<dbReference type="EMBL" id="VIGB01000003">
    <property type="protein sequence ID" value="TQF02641.1"/>
    <property type="molecule type" value="Genomic_DNA"/>
</dbReference>
<protein>
    <submittedName>
        <fullName evidence="2">DUF397 domain-containing protein</fullName>
    </submittedName>
</protein>
<reference evidence="2 3" key="1">
    <citation type="submission" date="2019-06" db="EMBL/GenBank/DDBJ databases">
        <title>Description of Kitasatospora acidophila sp. nov. isolated from pine grove soil, and reclassification of Streptomyces novaecaesareae to Kitasatospora novaeceasareae comb. nov.</title>
        <authorList>
            <person name="Kim M.J."/>
        </authorList>
    </citation>
    <scope>NUCLEOTIDE SEQUENCE [LARGE SCALE GENOMIC DNA]</scope>
    <source>
        <strain evidence="2 3">MMS16-CNU292</strain>
    </source>
</reference>
<dbReference type="OrthoDB" id="3436866at2"/>
<comment type="caution">
    <text evidence="2">The sequence shown here is derived from an EMBL/GenBank/DDBJ whole genome shotgun (WGS) entry which is preliminary data.</text>
</comment>
<gene>
    <name evidence="2" type="ORF">E6W39_10680</name>
</gene>
<dbReference type="RefSeq" id="WP_141633331.1">
    <property type="nucleotide sequence ID" value="NZ_VIGB01000003.1"/>
</dbReference>
<dbReference type="Proteomes" id="UP000319103">
    <property type="component" value="Unassembled WGS sequence"/>
</dbReference>
<evidence type="ECO:0000313" key="2">
    <source>
        <dbReference type="EMBL" id="TQF02641.1"/>
    </source>
</evidence>
<dbReference type="Pfam" id="PF04149">
    <property type="entry name" value="DUF397"/>
    <property type="match status" value="1"/>
</dbReference>
<dbReference type="InterPro" id="IPR007278">
    <property type="entry name" value="DUF397"/>
</dbReference>
<keyword evidence="3" id="KW-1185">Reference proteome</keyword>
<evidence type="ECO:0000259" key="1">
    <source>
        <dbReference type="Pfam" id="PF04149"/>
    </source>
</evidence>
<name>A0A540W0W4_9ACTN</name>